<dbReference type="Gene3D" id="3.40.50.300">
    <property type="entry name" value="P-loop containing nucleotide triphosphate hydrolases"/>
    <property type="match status" value="1"/>
</dbReference>
<name>A0AAW8AXD7_KLEPN</name>
<gene>
    <name evidence="2" type="ORF">Q6294_33640</name>
</gene>
<feature type="non-terminal residue" evidence="2">
    <location>
        <position position="1"/>
    </location>
</feature>
<comment type="caution">
    <text evidence="2">The sequence shown here is derived from an EMBL/GenBank/DDBJ whole genome shotgun (WGS) entry which is preliminary data.</text>
</comment>
<dbReference type="GO" id="GO:0003688">
    <property type="term" value="F:DNA replication origin binding"/>
    <property type="evidence" value="ECO:0007669"/>
    <property type="project" value="TreeGrafter"/>
</dbReference>
<dbReference type="SUPFAM" id="SSF52540">
    <property type="entry name" value="P-loop containing nucleoside triphosphate hydrolases"/>
    <property type="match status" value="1"/>
</dbReference>
<protein>
    <submittedName>
        <fullName evidence="2">DnaA/Hda family protein</fullName>
    </submittedName>
</protein>
<dbReference type="RefSeq" id="WP_305202844.1">
    <property type="nucleotide sequence ID" value="NZ_JAUUIA010001361.1"/>
</dbReference>
<evidence type="ECO:0000313" key="2">
    <source>
        <dbReference type="EMBL" id="MDP0971879.1"/>
    </source>
</evidence>
<organism evidence="2 3">
    <name type="scientific">Klebsiella pneumoniae</name>
    <dbReference type="NCBI Taxonomy" id="573"/>
    <lineage>
        <taxon>Bacteria</taxon>
        <taxon>Pseudomonadati</taxon>
        <taxon>Pseudomonadota</taxon>
        <taxon>Gammaproteobacteria</taxon>
        <taxon>Enterobacterales</taxon>
        <taxon>Enterobacteriaceae</taxon>
        <taxon>Klebsiella/Raoultella group</taxon>
        <taxon>Klebsiella</taxon>
        <taxon>Klebsiella pneumoniae complex</taxon>
    </lineage>
</organism>
<evidence type="ECO:0000259" key="1">
    <source>
        <dbReference type="Pfam" id="PF00308"/>
    </source>
</evidence>
<evidence type="ECO:0000313" key="3">
    <source>
        <dbReference type="Proteomes" id="UP001244490"/>
    </source>
</evidence>
<reference evidence="2" key="1">
    <citation type="submission" date="2023-07" db="EMBL/GenBank/DDBJ databases">
        <authorList>
            <person name="Peng Z."/>
        </authorList>
    </citation>
    <scope>NUCLEOTIDE SEQUENCE</scope>
    <source>
        <strain evidence="2">KP219</strain>
    </source>
</reference>
<dbReference type="GO" id="GO:0005886">
    <property type="term" value="C:plasma membrane"/>
    <property type="evidence" value="ECO:0007669"/>
    <property type="project" value="TreeGrafter"/>
</dbReference>
<dbReference type="AlphaFoldDB" id="A0AAW8AXD7"/>
<sequence>ESTQEEFFHTFNSLHDAKKQIGISSDKPPKDIHPIEERLVSRFEWGLVTDIQPPDLETRIAILKKKAAIKNYDIPDDVV</sequence>
<dbReference type="Gene3D" id="1.10.8.60">
    <property type="match status" value="1"/>
</dbReference>
<feature type="non-terminal residue" evidence="2">
    <location>
        <position position="79"/>
    </location>
</feature>
<dbReference type="InterPro" id="IPR013317">
    <property type="entry name" value="DnaA_dom"/>
</dbReference>
<dbReference type="EMBL" id="JAUUIA010001361">
    <property type="protein sequence ID" value="MDP0971879.1"/>
    <property type="molecule type" value="Genomic_DNA"/>
</dbReference>
<dbReference type="PANTHER" id="PTHR30050:SF2">
    <property type="entry name" value="CHROMOSOMAL REPLICATION INITIATOR PROTEIN DNAA"/>
    <property type="match status" value="1"/>
</dbReference>
<accession>A0AAW8AXD7</accession>
<dbReference type="PANTHER" id="PTHR30050">
    <property type="entry name" value="CHROMOSOMAL REPLICATION INITIATOR PROTEIN DNAA"/>
    <property type="match status" value="1"/>
</dbReference>
<proteinExistence type="predicted"/>
<dbReference type="InterPro" id="IPR027417">
    <property type="entry name" value="P-loop_NTPase"/>
</dbReference>
<dbReference type="Proteomes" id="UP001244490">
    <property type="component" value="Unassembled WGS sequence"/>
</dbReference>
<dbReference type="GO" id="GO:0006270">
    <property type="term" value="P:DNA replication initiation"/>
    <property type="evidence" value="ECO:0007669"/>
    <property type="project" value="TreeGrafter"/>
</dbReference>
<dbReference type="Pfam" id="PF00308">
    <property type="entry name" value="Bac_DnaA"/>
    <property type="match status" value="1"/>
</dbReference>
<feature type="domain" description="Chromosomal replication initiator protein DnaA ATPAse" evidence="1">
    <location>
        <begin position="1"/>
        <end position="50"/>
    </location>
</feature>